<organism evidence="1 2">
    <name type="scientific">Erwinia piriflorinigrans CFBP 5888</name>
    <dbReference type="NCBI Taxonomy" id="1161919"/>
    <lineage>
        <taxon>Bacteria</taxon>
        <taxon>Pseudomonadati</taxon>
        <taxon>Pseudomonadota</taxon>
        <taxon>Gammaproteobacteria</taxon>
        <taxon>Enterobacterales</taxon>
        <taxon>Erwiniaceae</taxon>
        <taxon>Erwinia</taxon>
    </lineage>
</organism>
<protein>
    <submittedName>
        <fullName evidence="1">Uncharacterized protein</fullName>
    </submittedName>
</protein>
<evidence type="ECO:0000313" key="2">
    <source>
        <dbReference type="Proteomes" id="UP000018217"/>
    </source>
</evidence>
<gene>
    <name evidence="1" type="ORF">EPIR_3541</name>
</gene>
<reference evidence="1 2" key="1">
    <citation type="journal article" date="2013" name="Syst. Appl. Microbiol.">
        <title>Phylogenetic position and virulence apparatus of the pear flower necrosis pathogen Erwinia piriflorinigrans CFBP 5888T as assessed by comparative genomics.</title>
        <authorList>
            <person name="Smits T.H."/>
            <person name="Rezzonico F."/>
            <person name="Lopez M.M."/>
            <person name="Blom J."/>
            <person name="Goesmann A."/>
            <person name="Frey J.E."/>
            <person name="Duffy B."/>
        </authorList>
    </citation>
    <scope>NUCLEOTIDE SEQUENCE [LARGE SCALE GENOMIC DNA]</scope>
    <source>
        <strain evidence="2">CFBP5888</strain>
    </source>
</reference>
<accession>V5ZD38</accession>
<comment type="caution">
    <text evidence="1">The sequence shown here is derived from an EMBL/GenBank/DDBJ whole genome shotgun (WGS) entry which is preliminary data.</text>
</comment>
<dbReference type="AlphaFoldDB" id="V5ZD38"/>
<name>V5ZD38_9GAMM</name>
<evidence type="ECO:0000313" key="1">
    <source>
        <dbReference type="EMBL" id="CCG88904.1"/>
    </source>
</evidence>
<proteinExistence type="predicted"/>
<keyword evidence="2" id="KW-1185">Reference proteome</keyword>
<dbReference type="Proteomes" id="UP000018217">
    <property type="component" value="Unassembled WGS sequence"/>
</dbReference>
<sequence>MNEKKEREGELKILQQKIEYNIKLTLETYGEGAERDAQLAYLNKHNLNMIKEIGVELAEINKQLLKLDN</sequence>
<dbReference type="EMBL" id="CAHS01000022">
    <property type="protein sequence ID" value="CCG88904.1"/>
    <property type="molecule type" value="Genomic_DNA"/>
</dbReference>